<accession>A0AAV9TTI6</accession>
<feature type="region of interest" description="Disordered" evidence="1">
    <location>
        <begin position="1"/>
        <end position="27"/>
    </location>
</feature>
<protein>
    <submittedName>
        <fullName evidence="2">Uncharacterized protein</fullName>
    </submittedName>
</protein>
<dbReference type="EMBL" id="JASAOK010000002">
    <property type="protein sequence ID" value="KAK6225977.1"/>
    <property type="molecule type" value="Genomic_DNA"/>
</dbReference>
<comment type="caution">
    <text evidence="2">The sequence shown here is derived from an EMBL/GenBank/DDBJ whole genome shotgun (WGS) entry which is preliminary data.</text>
</comment>
<gene>
    <name evidence="2" type="ORF">QIS74_02024</name>
</gene>
<feature type="compositionally biased region" description="Basic and acidic residues" evidence="1">
    <location>
        <begin position="9"/>
        <end position="19"/>
    </location>
</feature>
<sequence length="102" mass="11160">MASCIPNRSRPDNRTKEDNTQPLFSLPPSYTARLVSSATSSRRHTKHLGAPNLSSEDIAHACTHHTLGVSLGCRILNSRRPPISIHLSQPPYSVFVIGSSEQ</sequence>
<organism evidence="2 3">
    <name type="scientific">Colletotrichum tabaci</name>
    <dbReference type="NCBI Taxonomy" id="1209068"/>
    <lineage>
        <taxon>Eukaryota</taxon>
        <taxon>Fungi</taxon>
        <taxon>Dikarya</taxon>
        <taxon>Ascomycota</taxon>
        <taxon>Pezizomycotina</taxon>
        <taxon>Sordariomycetes</taxon>
        <taxon>Hypocreomycetidae</taxon>
        <taxon>Glomerellales</taxon>
        <taxon>Glomerellaceae</taxon>
        <taxon>Colletotrichum</taxon>
        <taxon>Colletotrichum destructivum species complex</taxon>
    </lineage>
</organism>
<dbReference type="AlphaFoldDB" id="A0AAV9TTI6"/>
<evidence type="ECO:0000313" key="3">
    <source>
        <dbReference type="Proteomes" id="UP001327957"/>
    </source>
</evidence>
<proteinExistence type="predicted"/>
<evidence type="ECO:0000256" key="1">
    <source>
        <dbReference type="SAM" id="MobiDB-lite"/>
    </source>
</evidence>
<keyword evidence="3" id="KW-1185">Reference proteome</keyword>
<evidence type="ECO:0000313" key="2">
    <source>
        <dbReference type="EMBL" id="KAK6225977.1"/>
    </source>
</evidence>
<name>A0AAV9TTI6_9PEZI</name>
<dbReference type="Proteomes" id="UP001327957">
    <property type="component" value="Unassembled WGS sequence"/>
</dbReference>
<reference evidence="2 3" key="1">
    <citation type="submission" date="2023-04" db="EMBL/GenBank/DDBJ databases">
        <title>Colletotrichum tabacum stain YC1 causing leaf anthracnose on Nicotiana tabacum(L.) cv.</title>
        <authorList>
            <person name="Ji Z."/>
            <person name="Wang M."/>
            <person name="Zhang J."/>
            <person name="Wang N."/>
            <person name="Zhou Z."/>
        </authorList>
    </citation>
    <scope>NUCLEOTIDE SEQUENCE [LARGE SCALE GENOMIC DNA]</scope>
    <source>
        <strain evidence="2 3">YC1</strain>
    </source>
</reference>